<keyword evidence="3" id="KW-1185">Reference proteome</keyword>
<evidence type="ECO:0000256" key="1">
    <source>
        <dbReference type="SAM" id="Phobius"/>
    </source>
</evidence>
<keyword evidence="1" id="KW-0472">Membrane</keyword>
<sequence length="107" mass="12388">MEKKDKLGTELKKIMEEETFDMTLSQAATDNILKNKKKKLSQRMNEFLNREIEIPLAPAIIGLAALFAITVIPKNIFDLQERQIINIEGSQIIVRERYEVVKNEDKN</sequence>
<organism evidence="2 3">
    <name type="scientific">Sedimentibacter hydroxybenzoicus DSM 7310</name>
    <dbReference type="NCBI Taxonomy" id="1123245"/>
    <lineage>
        <taxon>Bacteria</taxon>
        <taxon>Bacillati</taxon>
        <taxon>Bacillota</taxon>
        <taxon>Tissierellia</taxon>
        <taxon>Sedimentibacter</taxon>
    </lineage>
</organism>
<name>A0A974BMT6_SEDHY</name>
<evidence type="ECO:0000313" key="2">
    <source>
        <dbReference type="EMBL" id="NYB75602.1"/>
    </source>
</evidence>
<gene>
    <name evidence="2" type="ORF">HZF24_15750</name>
</gene>
<keyword evidence="1" id="KW-1133">Transmembrane helix</keyword>
<dbReference type="Proteomes" id="UP000611629">
    <property type="component" value="Unassembled WGS sequence"/>
</dbReference>
<feature type="transmembrane region" description="Helical" evidence="1">
    <location>
        <begin position="54"/>
        <end position="72"/>
    </location>
</feature>
<dbReference type="RefSeq" id="WP_179239319.1">
    <property type="nucleotide sequence ID" value="NZ_JACBNQ010000024.1"/>
</dbReference>
<reference evidence="2" key="1">
    <citation type="submission" date="2020-07" db="EMBL/GenBank/DDBJ databases">
        <title>Genomic analysis of a strain of Sedimentibacter Hydroxybenzoicus DSM7310.</title>
        <authorList>
            <person name="Ma S."/>
        </authorList>
    </citation>
    <scope>NUCLEOTIDE SEQUENCE</scope>
    <source>
        <strain evidence="2">DSM 7310</strain>
    </source>
</reference>
<dbReference type="AlphaFoldDB" id="A0A974BMT6"/>
<evidence type="ECO:0000313" key="3">
    <source>
        <dbReference type="Proteomes" id="UP000611629"/>
    </source>
</evidence>
<accession>A0A974BMT6</accession>
<proteinExistence type="predicted"/>
<keyword evidence="1" id="KW-0812">Transmembrane</keyword>
<comment type="caution">
    <text evidence="2">The sequence shown here is derived from an EMBL/GenBank/DDBJ whole genome shotgun (WGS) entry which is preliminary data.</text>
</comment>
<dbReference type="EMBL" id="JACBNQ010000024">
    <property type="protein sequence ID" value="NYB75602.1"/>
    <property type="molecule type" value="Genomic_DNA"/>
</dbReference>
<protein>
    <submittedName>
        <fullName evidence="2">Uncharacterized protein</fullName>
    </submittedName>
</protein>